<dbReference type="PANTHER" id="PTHR12631">
    <property type="entry name" value="ALPHA-L-IDURONIDASE"/>
    <property type="match status" value="1"/>
</dbReference>
<dbReference type="Pfam" id="PF01229">
    <property type="entry name" value="Glyco_hydro_39"/>
    <property type="match status" value="1"/>
</dbReference>
<dbReference type="EMBL" id="DVNB01000106">
    <property type="protein sequence ID" value="HIU58203.1"/>
    <property type="molecule type" value="Genomic_DNA"/>
</dbReference>
<protein>
    <submittedName>
        <fullName evidence="6">Xylan 1,4-beta-xylosidase</fullName>
    </submittedName>
</protein>
<name>A0A9D1MDU5_9FIRM</name>
<dbReference type="AlphaFoldDB" id="A0A9D1MDU5"/>
<dbReference type="InterPro" id="IPR000514">
    <property type="entry name" value="Glyco_hydro_39"/>
</dbReference>
<dbReference type="GO" id="GO:0004553">
    <property type="term" value="F:hydrolase activity, hydrolyzing O-glycosyl compounds"/>
    <property type="evidence" value="ECO:0007669"/>
    <property type="project" value="InterPro"/>
</dbReference>
<gene>
    <name evidence="6" type="ORF">IAA61_10415</name>
</gene>
<dbReference type="InterPro" id="IPR049166">
    <property type="entry name" value="GH39_cat"/>
</dbReference>
<reference evidence="6" key="2">
    <citation type="journal article" date="2021" name="PeerJ">
        <title>Extensive microbial diversity within the chicken gut microbiome revealed by metagenomics and culture.</title>
        <authorList>
            <person name="Gilroy R."/>
            <person name="Ravi A."/>
            <person name="Getino M."/>
            <person name="Pursley I."/>
            <person name="Horton D.L."/>
            <person name="Alikhan N.F."/>
            <person name="Baker D."/>
            <person name="Gharbi K."/>
            <person name="Hall N."/>
            <person name="Watson M."/>
            <person name="Adriaenssens E.M."/>
            <person name="Foster-Nyarko E."/>
            <person name="Jarju S."/>
            <person name="Secka A."/>
            <person name="Antonio M."/>
            <person name="Oren A."/>
            <person name="Chaudhuri R.R."/>
            <person name="La Ragione R."/>
            <person name="Hildebrand F."/>
            <person name="Pallen M.J."/>
        </authorList>
    </citation>
    <scope>NUCLEOTIDE SEQUENCE</scope>
    <source>
        <strain evidence="6">USAMLcec3-3695</strain>
    </source>
</reference>
<organism evidence="6 7">
    <name type="scientific">Candidatus Ornithomonoglobus merdipullorum</name>
    <dbReference type="NCBI Taxonomy" id="2840895"/>
    <lineage>
        <taxon>Bacteria</taxon>
        <taxon>Bacillati</taxon>
        <taxon>Bacillota</taxon>
        <taxon>Clostridia</taxon>
        <taxon>Candidatus Ornithomonoglobus</taxon>
    </lineage>
</organism>
<dbReference type="PRINTS" id="PR00745">
    <property type="entry name" value="GLHYDRLASE39"/>
</dbReference>
<dbReference type="SUPFAM" id="SSF51011">
    <property type="entry name" value="Glycosyl hydrolase domain"/>
    <property type="match status" value="1"/>
</dbReference>
<dbReference type="Gene3D" id="3.20.20.80">
    <property type="entry name" value="Glycosidases"/>
    <property type="match status" value="1"/>
</dbReference>
<reference evidence="6" key="1">
    <citation type="submission" date="2020-10" db="EMBL/GenBank/DDBJ databases">
        <authorList>
            <person name="Gilroy R."/>
        </authorList>
    </citation>
    <scope>NUCLEOTIDE SEQUENCE</scope>
    <source>
        <strain evidence="6">USAMLcec3-3695</strain>
    </source>
</reference>
<evidence type="ECO:0000256" key="2">
    <source>
        <dbReference type="ARBA" id="ARBA00022801"/>
    </source>
</evidence>
<dbReference type="Gene3D" id="2.60.40.1500">
    <property type="entry name" value="Glycosyl hydrolase domain, family 39"/>
    <property type="match status" value="1"/>
</dbReference>
<dbReference type="GO" id="GO:0005975">
    <property type="term" value="P:carbohydrate metabolic process"/>
    <property type="evidence" value="ECO:0007669"/>
    <property type="project" value="InterPro"/>
</dbReference>
<feature type="active site" description="Proton donor" evidence="4">
    <location>
        <position position="164"/>
    </location>
</feature>
<sequence>MIEKHIHVKKDDTVKEFRNNVDFCVGTGRMGLALHEEYMDELRFVQEEIGFKHIRGHGLFCDDMAIYQFREDEEGNKVLEYNFTYLDRVFDGYLKLGIRPFLELGFMPAELASGDQTVFYWKGNVTPPKDYRGWCALVQALLRHLIDRYGRDEVTSWPVEVWNEPNLTGFWKDADMDEYFRLFDETFRAVKEVDERFRVGGPAVCGGTDEIWIKAFLDFCDENGIDVDFITRHHYTCGISERIGHYTYPDPDDPQWGRDNLKTTRDITDSYDRYRGKEIHITEFNTSWYPRTVIHDTNFNAAYIAHQLSWLGDLNESYSYWTFGDVFEETGVPFSLFHGGFGMVANGCIPKPTFWTFKFYKNLKDRGAECAYRSDNAVIMRKTGGGWCGIAWNFGMDGGNEELELKLSLDAADGEYSFVMHTADPVTCNPLKAWHDIGEPKTPTEMQLDIIKGAAQPFVSTERLSAHEGRLEKKIPVRDCGVVYFELTPSELISDRGYDYSRVTEIR</sequence>
<dbReference type="InterPro" id="IPR017853">
    <property type="entry name" value="GH"/>
</dbReference>
<evidence type="ECO:0000259" key="5">
    <source>
        <dbReference type="Pfam" id="PF01229"/>
    </source>
</evidence>
<evidence type="ECO:0000313" key="7">
    <source>
        <dbReference type="Proteomes" id="UP000824109"/>
    </source>
</evidence>
<keyword evidence="2" id="KW-0378">Hydrolase</keyword>
<feature type="domain" description="Glycosyl hydrolases family 39 N-terminal catalytic" evidence="5">
    <location>
        <begin position="5"/>
        <end position="471"/>
    </location>
</feature>
<dbReference type="Proteomes" id="UP000824109">
    <property type="component" value="Unassembled WGS sequence"/>
</dbReference>
<evidence type="ECO:0000313" key="6">
    <source>
        <dbReference type="EMBL" id="HIU58203.1"/>
    </source>
</evidence>
<dbReference type="PANTHER" id="PTHR12631:SF10">
    <property type="entry name" value="BETA-XYLOSIDASE-LIKE PROTEIN-RELATED"/>
    <property type="match status" value="1"/>
</dbReference>
<evidence type="ECO:0000256" key="3">
    <source>
        <dbReference type="ARBA" id="ARBA00023295"/>
    </source>
</evidence>
<comment type="similarity">
    <text evidence="1">Belongs to the glycosyl hydrolase 39 family.</text>
</comment>
<comment type="caution">
    <text evidence="6">The sequence shown here is derived from an EMBL/GenBank/DDBJ whole genome shotgun (WGS) entry which is preliminary data.</text>
</comment>
<proteinExistence type="inferred from homology"/>
<keyword evidence="3" id="KW-0326">Glycosidase</keyword>
<evidence type="ECO:0000256" key="4">
    <source>
        <dbReference type="PIRSR" id="PIRSR600514-1"/>
    </source>
</evidence>
<dbReference type="InterPro" id="IPR051923">
    <property type="entry name" value="Glycosyl_Hydrolase_39"/>
</dbReference>
<accession>A0A9D1MDU5</accession>
<dbReference type="SUPFAM" id="SSF51445">
    <property type="entry name" value="(Trans)glycosidases"/>
    <property type="match status" value="1"/>
</dbReference>
<evidence type="ECO:0000256" key="1">
    <source>
        <dbReference type="ARBA" id="ARBA00008875"/>
    </source>
</evidence>